<dbReference type="Pfam" id="PF19570">
    <property type="entry name" value="DUF6088"/>
    <property type="match status" value="1"/>
</dbReference>
<name>A0ABV9LZ48_9ALTE</name>
<dbReference type="EMBL" id="JBHSGU010000009">
    <property type="protein sequence ID" value="MFC4701409.1"/>
    <property type="molecule type" value="Genomic_DNA"/>
</dbReference>
<comment type="caution">
    <text evidence="1">The sequence shown here is derived from an EMBL/GenBank/DDBJ whole genome shotgun (WGS) entry which is preliminary data.</text>
</comment>
<proteinExistence type="predicted"/>
<reference evidence="2" key="1">
    <citation type="journal article" date="2019" name="Int. J. Syst. Evol. Microbiol.">
        <title>The Global Catalogue of Microorganisms (GCM) 10K type strain sequencing project: providing services to taxonomists for standard genome sequencing and annotation.</title>
        <authorList>
            <consortium name="The Broad Institute Genomics Platform"/>
            <consortium name="The Broad Institute Genome Sequencing Center for Infectious Disease"/>
            <person name="Wu L."/>
            <person name="Ma J."/>
        </authorList>
    </citation>
    <scope>NUCLEOTIDE SEQUENCE [LARGE SCALE GENOMIC DNA]</scope>
    <source>
        <strain evidence="2">KACC 12507</strain>
    </source>
</reference>
<keyword evidence="2" id="KW-1185">Reference proteome</keyword>
<accession>A0ABV9LZ48</accession>
<dbReference type="Proteomes" id="UP001595897">
    <property type="component" value="Unassembled WGS sequence"/>
</dbReference>
<sequence length="246" mass="28161">MTIAQSVYKEIEHIRPGKLFSYRDIGVYSDHSEAVVKAVNRNVKKLGLIKVKKGLFYKAEVGRFGPMAPRENDVIQYFTQHKSRTVGYVTGPALYYRWGLTTQVPAEVNVATAEDKREKANLSGLRLTTSPARYKRVTKTNIELLQFLDVLNHIERIPDANVEDVSNKLGTRLKRFPDKSIAELEDIAIKAYAERTKALLGMFMERYKGYFSDKLQKSLNPTSTFYFSNADKVPNAKQHWHLTINK</sequence>
<dbReference type="InterPro" id="IPR045738">
    <property type="entry name" value="DUF6088"/>
</dbReference>
<evidence type="ECO:0000313" key="1">
    <source>
        <dbReference type="EMBL" id="MFC4701409.1"/>
    </source>
</evidence>
<protein>
    <submittedName>
        <fullName evidence="1">DUF6088 family protein</fullName>
    </submittedName>
</protein>
<gene>
    <name evidence="1" type="ORF">ACFO4O_14670</name>
</gene>
<dbReference type="RefSeq" id="WP_382409858.1">
    <property type="nucleotide sequence ID" value="NZ_JBHSGU010000009.1"/>
</dbReference>
<evidence type="ECO:0000313" key="2">
    <source>
        <dbReference type="Proteomes" id="UP001595897"/>
    </source>
</evidence>
<organism evidence="1 2">
    <name type="scientific">Glaciecola siphonariae</name>
    <dbReference type="NCBI Taxonomy" id="521012"/>
    <lineage>
        <taxon>Bacteria</taxon>
        <taxon>Pseudomonadati</taxon>
        <taxon>Pseudomonadota</taxon>
        <taxon>Gammaproteobacteria</taxon>
        <taxon>Alteromonadales</taxon>
        <taxon>Alteromonadaceae</taxon>
        <taxon>Glaciecola</taxon>
    </lineage>
</organism>